<evidence type="ECO:0000313" key="2">
    <source>
        <dbReference type="EMBL" id="KAF2121060.1"/>
    </source>
</evidence>
<dbReference type="Proteomes" id="UP000799770">
    <property type="component" value="Unassembled WGS sequence"/>
</dbReference>
<feature type="region of interest" description="Disordered" evidence="1">
    <location>
        <begin position="279"/>
        <end position="306"/>
    </location>
</feature>
<accession>A0A6A5ZN09</accession>
<reference evidence="2" key="1">
    <citation type="journal article" date="2020" name="Stud. Mycol.">
        <title>101 Dothideomycetes genomes: a test case for predicting lifestyles and emergence of pathogens.</title>
        <authorList>
            <person name="Haridas S."/>
            <person name="Albert R."/>
            <person name="Binder M."/>
            <person name="Bloem J."/>
            <person name="Labutti K."/>
            <person name="Salamov A."/>
            <person name="Andreopoulos B."/>
            <person name="Baker S."/>
            <person name="Barry K."/>
            <person name="Bills G."/>
            <person name="Bluhm B."/>
            <person name="Cannon C."/>
            <person name="Castanera R."/>
            <person name="Culley D."/>
            <person name="Daum C."/>
            <person name="Ezra D."/>
            <person name="Gonzalez J."/>
            <person name="Henrissat B."/>
            <person name="Kuo A."/>
            <person name="Liang C."/>
            <person name="Lipzen A."/>
            <person name="Lutzoni F."/>
            <person name="Magnuson J."/>
            <person name="Mondo S."/>
            <person name="Nolan M."/>
            <person name="Ohm R."/>
            <person name="Pangilinan J."/>
            <person name="Park H.-J."/>
            <person name="Ramirez L."/>
            <person name="Alfaro M."/>
            <person name="Sun H."/>
            <person name="Tritt A."/>
            <person name="Yoshinaga Y."/>
            <person name="Zwiers L.-H."/>
            <person name="Turgeon B."/>
            <person name="Goodwin S."/>
            <person name="Spatafora J."/>
            <person name="Crous P."/>
            <person name="Grigoriev I."/>
        </authorList>
    </citation>
    <scope>NUCLEOTIDE SEQUENCE</scope>
    <source>
        <strain evidence="2">CBS 627.86</strain>
    </source>
</reference>
<organism evidence="2 3">
    <name type="scientific">Lophiotrema nucula</name>
    <dbReference type="NCBI Taxonomy" id="690887"/>
    <lineage>
        <taxon>Eukaryota</taxon>
        <taxon>Fungi</taxon>
        <taxon>Dikarya</taxon>
        <taxon>Ascomycota</taxon>
        <taxon>Pezizomycotina</taxon>
        <taxon>Dothideomycetes</taxon>
        <taxon>Pleosporomycetidae</taxon>
        <taxon>Pleosporales</taxon>
        <taxon>Lophiotremataceae</taxon>
        <taxon>Lophiotrema</taxon>
    </lineage>
</organism>
<evidence type="ECO:0000313" key="3">
    <source>
        <dbReference type="Proteomes" id="UP000799770"/>
    </source>
</evidence>
<proteinExistence type="predicted"/>
<dbReference type="AlphaFoldDB" id="A0A6A5ZN09"/>
<dbReference type="EMBL" id="ML977312">
    <property type="protein sequence ID" value="KAF2121060.1"/>
    <property type="molecule type" value="Genomic_DNA"/>
</dbReference>
<sequence>MSSDNSKGIADEMHDETQKLPLSSSDNNVGVPAGINSPSSIAVAPGHYLSPTSTLANFPSLPQLLPVGELSAAMFNTVAAYELPGSQDLLMFGGTKRLPQEKVEVTCREIFVAVLDQVVNGYRGNYLRSLTDTERKDLVAVDHGCSCFERVMNVVTALKNSERLCHDVYDNPSLVLDLVRAPLVVDVLYKELSIAMVVHIYHCTLIRISGLTLVQTHRSSSRAADHTMPITRTHALASVGFTDTGMVVANDTLADQHSSVLSAFCKSARPIPEVSSLACNSMPSVPNQLPQTKERKRRRRDDPSNVALESAPKRAHLISAAFNLPADLVRTMYAPLPPGLITKGYNKFETKREEEETRRNEYHKKKRATEKTKRVRQDLP</sequence>
<name>A0A6A5ZN09_9PLEO</name>
<feature type="region of interest" description="Disordered" evidence="1">
    <location>
        <begin position="1"/>
        <end position="29"/>
    </location>
</feature>
<feature type="region of interest" description="Disordered" evidence="1">
    <location>
        <begin position="340"/>
        <end position="380"/>
    </location>
</feature>
<feature type="compositionally biased region" description="Basic and acidic residues" evidence="1">
    <location>
        <begin position="346"/>
        <end position="360"/>
    </location>
</feature>
<gene>
    <name evidence="2" type="ORF">BDV96DRAFT_594312</name>
</gene>
<feature type="compositionally biased region" description="Basic and acidic residues" evidence="1">
    <location>
        <begin position="9"/>
        <end position="18"/>
    </location>
</feature>
<feature type="compositionally biased region" description="Basic and acidic residues" evidence="1">
    <location>
        <begin position="369"/>
        <end position="380"/>
    </location>
</feature>
<keyword evidence="3" id="KW-1185">Reference proteome</keyword>
<feature type="compositionally biased region" description="Polar residues" evidence="1">
    <location>
        <begin position="279"/>
        <end position="291"/>
    </location>
</feature>
<evidence type="ECO:0000256" key="1">
    <source>
        <dbReference type="SAM" id="MobiDB-lite"/>
    </source>
</evidence>
<protein>
    <submittedName>
        <fullName evidence="2">Uncharacterized protein</fullName>
    </submittedName>
</protein>